<dbReference type="Proteomes" id="UP000663942">
    <property type="component" value="Chromosome"/>
</dbReference>
<gene>
    <name evidence="1" type="ORF">IFE19_08620</name>
</gene>
<protein>
    <submittedName>
        <fullName evidence="1">DUF2849 domain-containing protein</fullName>
    </submittedName>
</protein>
<name>A0ABX7SNU2_9CAUL</name>
<evidence type="ECO:0000313" key="2">
    <source>
        <dbReference type="Proteomes" id="UP000663942"/>
    </source>
</evidence>
<sequence length="95" mass="10158">MKLLTANRLNDGRVVYLGDADAVVEAIDAARPLDEAAAETALAQAQSRPSVFVNPYLIEVEGRAPTGRDRLKERIRSAGPSVGHSLVFAARNETA</sequence>
<dbReference type="InterPro" id="IPR021270">
    <property type="entry name" value="DUF2849"/>
</dbReference>
<dbReference type="RefSeq" id="WP_207827228.1">
    <property type="nucleotide sequence ID" value="NZ_CP062006.1"/>
</dbReference>
<dbReference type="EMBL" id="CP062006">
    <property type="protein sequence ID" value="QTC89359.1"/>
    <property type="molecule type" value="Genomic_DNA"/>
</dbReference>
<dbReference type="Pfam" id="PF11011">
    <property type="entry name" value="DUF2849"/>
    <property type="match status" value="1"/>
</dbReference>
<accession>A0ABX7SNU2</accession>
<organism evidence="1 2">
    <name type="scientific">Brevundimonas pondensis</name>
    <dbReference type="NCBI Taxonomy" id="2774189"/>
    <lineage>
        <taxon>Bacteria</taxon>
        <taxon>Pseudomonadati</taxon>
        <taxon>Pseudomonadota</taxon>
        <taxon>Alphaproteobacteria</taxon>
        <taxon>Caulobacterales</taxon>
        <taxon>Caulobacteraceae</taxon>
        <taxon>Brevundimonas</taxon>
    </lineage>
</organism>
<evidence type="ECO:0000313" key="1">
    <source>
        <dbReference type="EMBL" id="QTC89359.1"/>
    </source>
</evidence>
<proteinExistence type="predicted"/>
<keyword evidence="2" id="KW-1185">Reference proteome</keyword>
<reference evidence="1 2" key="1">
    <citation type="submission" date="2020-09" db="EMBL/GenBank/DDBJ databases">
        <title>Brevundimonas sp. LVF1 isolated from an oligotrophic pond in Goettingen, Germany.</title>
        <authorList>
            <person name="Friedrich I."/>
            <person name="Klassen A."/>
            <person name="Neubauer H."/>
            <person name="Schneider D."/>
            <person name="Hertel R."/>
            <person name="Daniel R."/>
        </authorList>
    </citation>
    <scope>NUCLEOTIDE SEQUENCE [LARGE SCALE GENOMIC DNA]</scope>
    <source>
        <strain evidence="1 2">LVF1</strain>
    </source>
</reference>